<feature type="binding site" evidence="9">
    <location>
        <position position="145"/>
    </location>
    <ligand>
        <name>substrate</name>
    </ligand>
</feature>
<dbReference type="AlphaFoldDB" id="A0A7X5R2U9"/>
<comment type="subunit">
    <text evidence="9">Homodimer.</text>
</comment>
<feature type="binding site" evidence="9">
    <location>
        <begin position="44"/>
        <end position="48"/>
    </location>
    <ligand>
        <name>substrate</name>
    </ligand>
</feature>
<comment type="caution">
    <text evidence="11">The sequence shown here is derived from an EMBL/GenBank/DDBJ whole genome shotgun (WGS) entry which is preliminary data.</text>
</comment>
<proteinExistence type="inferred from homology"/>
<dbReference type="InterPro" id="IPR002139">
    <property type="entry name" value="Ribo/fructo_kinase"/>
</dbReference>
<accession>A0A7X5R2U9</accession>
<dbReference type="GO" id="GO:0019303">
    <property type="term" value="P:D-ribose catabolic process"/>
    <property type="evidence" value="ECO:0007669"/>
    <property type="project" value="UniProtKB-UniRule"/>
</dbReference>
<protein>
    <recommendedName>
        <fullName evidence="9">Ribokinase</fullName>
        <shortName evidence="9">RK</shortName>
        <ecNumber evidence="9">2.7.1.15</ecNumber>
    </recommendedName>
</protein>
<comment type="activity regulation">
    <text evidence="9">Activated by a monovalent cation that binds near, but not in, the active site. The most likely occupant of the site in vivo is potassium. Ion binding induces a conformational change that may alter substrate affinity.</text>
</comment>
<feature type="binding site" evidence="9">
    <location>
        <begin position="256"/>
        <end position="257"/>
    </location>
    <ligand>
        <name>ATP</name>
        <dbReference type="ChEBI" id="CHEBI:30616"/>
    </ligand>
</feature>
<dbReference type="RefSeq" id="WP_167150865.1">
    <property type="nucleotide sequence ID" value="NZ_JAAMOX010000002.1"/>
</dbReference>
<evidence type="ECO:0000256" key="7">
    <source>
        <dbReference type="ARBA" id="ARBA00022958"/>
    </source>
</evidence>
<feature type="binding site" evidence="9">
    <location>
        <position position="251"/>
    </location>
    <ligand>
        <name>K(+)</name>
        <dbReference type="ChEBI" id="CHEBI:29103"/>
    </ligand>
</feature>
<reference evidence="11 12" key="1">
    <citation type="submission" date="2020-02" db="EMBL/GenBank/DDBJ databases">
        <title>Sequencing the genomes of 1000 actinobacteria strains.</title>
        <authorList>
            <person name="Klenk H.-P."/>
        </authorList>
    </citation>
    <scope>NUCLEOTIDE SEQUENCE [LARGE SCALE GENOMIC DNA]</scope>
    <source>
        <strain evidence="11 12">DSM 27960</strain>
    </source>
</reference>
<comment type="subcellular location">
    <subcellularLocation>
        <location evidence="9">Cytoplasm</location>
    </subcellularLocation>
</comment>
<evidence type="ECO:0000256" key="2">
    <source>
        <dbReference type="ARBA" id="ARBA00022723"/>
    </source>
</evidence>
<keyword evidence="4 9" id="KW-0418">Kinase</keyword>
<keyword evidence="6 9" id="KW-0460">Magnesium</keyword>
<comment type="cofactor">
    <cofactor evidence="9">
        <name>Mg(2+)</name>
        <dbReference type="ChEBI" id="CHEBI:18420"/>
    </cofactor>
    <text evidence="9">Requires a divalent cation, most likely magnesium in vivo, as an electrophilic catalyst to aid phosphoryl group transfer. It is the chelate of the metal and the nucleotide that is the actual substrate.</text>
</comment>
<dbReference type="EMBL" id="JAAMOX010000002">
    <property type="protein sequence ID" value="NIH54492.1"/>
    <property type="molecule type" value="Genomic_DNA"/>
</dbReference>
<dbReference type="PANTHER" id="PTHR10584">
    <property type="entry name" value="SUGAR KINASE"/>
    <property type="match status" value="1"/>
</dbReference>
<keyword evidence="1 9" id="KW-0808">Transferase</keyword>
<evidence type="ECO:0000259" key="10">
    <source>
        <dbReference type="Pfam" id="PF00294"/>
    </source>
</evidence>
<evidence type="ECO:0000256" key="5">
    <source>
        <dbReference type="ARBA" id="ARBA00022840"/>
    </source>
</evidence>
<comment type="function">
    <text evidence="9">Catalyzes the phosphorylation of ribose at O-5 in a reaction requiring ATP and magnesium. The resulting D-ribose-5-phosphate can then be used either for sythesis of nucleotides, histidine, and tryptophan, or as a component of the pentose phosphate pathway.</text>
</comment>
<feature type="binding site" evidence="9">
    <location>
        <position position="287"/>
    </location>
    <ligand>
        <name>K(+)</name>
        <dbReference type="ChEBI" id="CHEBI:29103"/>
    </ligand>
</feature>
<dbReference type="InterPro" id="IPR011877">
    <property type="entry name" value="Ribokinase"/>
</dbReference>
<feature type="binding site" evidence="9">
    <location>
        <begin position="224"/>
        <end position="229"/>
    </location>
    <ligand>
        <name>ATP</name>
        <dbReference type="ChEBI" id="CHEBI:30616"/>
    </ligand>
</feature>
<evidence type="ECO:0000256" key="8">
    <source>
        <dbReference type="ARBA" id="ARBA00023277"/>
    </source>
</evidence>
<organism evidence="11 12">
    <name type="scientific">Lysinibacter cavernae</name>
    <dbReference type="NCBI Taxonomy" id="1640652"/>
    <lineage>
        <taxon>Bacteria</taxon>
        <taxon>Bacillati</taxon>
        <taxon>Actinomycetota</taxon>
        <taxon>Actinomycetes</taxon>
        <taxon>Micrococcales</taxon>
        <taxon>Microbacteriaceae</taxon>
        <taxon>Lysinibacter</taxon>
    </lineage>
</organism>
<evidence type="ECO:0000256" key="9">
    <source>
        <dbReference type="HAMAP-Rule" id="MF_01987"/>
    </source>
</evidence>
<keyword evidence="7 9" id="KW-0630">Potassium</keyword>
<evidence type="ECO:0000256" key="4">
    <source>
        <dbReference type="ARBA" id="ARBA00022777"/>
    </source>
</evidence>
<dbReference type="GO" id="GO:0004747">
    <property type="term" value="F:ribokinase activity"/>
    <property type="evidence" value="ECO:0007669"/>
    <property type="project" value="UniProtKB-UniRule"/>
</dbReference>
<keyword evidence="8 9" id="KW-0119">Carbohydrate metabolism</keyword>
<evidence type="ECO:0000313" key="12">
    <source>
        <dbReference type="Proteomes" id="UP000541033"/>
    </source>
</evidence>
<dbReference type="InterPro" id="IPR011611">
    <property type="entry name" value="PfkB_dom"/>
</dbReference>
<dbReference type="Proteomes" id="UP000541033">
    <property type="component" value="Unassembled WGS sequence"/>
</dbReference>
<comment type="catalytic activity">
    <reaction evidence="9">
        <text>D-ribose + ATP = D-ribose 5-phosphate + ADP + H(+)</text>
        <dbReference type="Rhea" id="RHEA:13697"/>
        <dbReference type="ChEBI" id="CHEBI:15378"/>
        <dbReference type="ChEBI" id="CHEBI:30616"/>
        <dbReference type="ChEBI" id="CHEBI:47013"/>
        <dbReference type="ChEBI" id="CHEBI:78346"/>
        <dbReference type="ChEBI" id="CHEBI:456216"/>
        <dbReference type="EC" id="2.7.1.15"/>
    </reaction>
</comment>
<comment type="pathway">
    <text evidence="9">Carbohydrate metabolism; D-ribose degradation; D-ribose 5-phosphate from beta-D-ribopyranose: step 2/2.</text>
</comment>
<feature type="binding site" evidence="9">
    <location>
        <position position="296"/>
    </location>
    <ligand>
        <name>K(+)</name>
        <dbReference type="ChEBI" id="CHEBI:29103"/>
    </ligand>
</feature>
<keyword evidence="12" id="KW-1185">Reference proteome</keyword>
<comment type="similarity">
    <text evidence="9">Belongs to the carbohydrate kinase PfkB family. Ribokinase subfamily.</text>
</comment>
<name>A0A7X5R2U9_9MICO</name>
<feature type="domain" description="Carbohydrate kinase PfkB" evidence="10">
    <location>
        <begin position="8"/>
        <end position="299"/>
    </location>
</feature>
<keyword evidence="3 9" id="KW-0547">Nucleotide-binding</keyword>
<feature type="active site" description="Proton acceptor" evidence="9">
    <location>
        <position position="257"/>
    </location>
</feature>
<keyword evidence="9" id="KW-0963">Cytoplasm</keyword>
<keyword evidence="2 9" id="KW-0479">Metal-binding</keyword>
<dbReference type="InterPro" id="IPR029056">
    <property type="entry name" value="Ribokinase-like"/>
</dbReference>
<feature type="binding site" evidence="9">
    <location>
        <position position="292"/>
    </location>
    <ligand>
        <name>K(+)</name>
        <dbReference type="ChEBI" id="CHEBI:29103"/>
    </ligand>
</feature>
<dbReference type="PANTHER" id="PTHR10584:SF166">
    <property type="entry name" value="RIBOKINASE"/>
    <property type="match status" value="1"/>
</dbReference>
<feature type="binding site" evidence="9">
    <location>
        <begin position="16"/>
        <end position="18"/>
    </location>
    <ligand>
        <name>substrate</name>
    </ligand>
</feature>
<dbReference type="HAMAP" id="MF_01987">
    <property type="entry name" value="Ribokinase"/>
    <property type="match status" value="1"/>
</dbReference>
<feature type="binding site" evidence="9">
    <location>
        <position position="257"/>
    </location>
    <ligand>
        <name>substrate</name>
    </ligand>
</feature>
<evidence type="ECO:0000256" key="3">
    <source>
        <dbReference type="ARBA" id="ARBA00022741"/>
    </source>
</evidence>
<sequence>MQTSDPSRILVVGSLNADLVVRTERFPKAGETLHGSELSIIPGGKGANQAVAAGRLGARVSMVGAVGADSNGELLLDSLVAAGVDLEHVDRLESVATGTAVITVDAAGENTIIVSAGANGKLGQDDVAGAFDSLSDVGVLCLCLEVGIDTVLAAARRAHSAGAQVLCNLSPYGPVPDELLQLTDVLLLNEHEAAHLAGVSSASGDWDAVAASLRAKGIDRAVITMGAAGAVVIDGASAIETVPSPRVTAVDTTGCGDAFMGSLALRLAEGASLAEAAAFAATVGSYAATGYGAQASYPDRKQLAEFVAG</sequence>
<dbReference type="Gene3D" id="3.40.1190.20">
    <property type="match status" value="1"/>
</dbReference>
<dbReference type="CDD" id="cd01174">
    <property type="entry name" value="ribokinase"/>
    <property type="match status" value="1"/>
</dbReference>
<gene>
    <name evidence="9" type="primary">rbsK</name>
    <name evidence="11" type="ORF">FHX76_002388</name>
</gene>
<comment type="caution">
    <text evidence="9">Lacks conserved residue(s) required for the propagation of feature annotation.</text>
</comment>
<dbReference type="SUPFAM" id="SSF53613">
    <property type="entry name" value="Ribokinase-like"/>
    <property type="match status" value="1"/>
</dbReference>
<dbReference type="Pfam" id="PF00294">
    <property type="entry name" value="PfkB"/>
    <property type="match status" value="1"/>
</dbReference>
<evidence type="ECO:0000256" key="6">
    <source>
        <dbReference type="ARBA" id="ARBA00022842"/>
    </source>
</evidence>
<evidence type="ECO:0000313" key="11">
    <source>
        <dbReference type="EMBL" id="NIH54492.1"/>
    </source>
</evidence>
<feature type="binding site" evidence="9">
    <location>
        <position position="253"/>
    </location>
    <ligand>
        <name>K(+)</name>
        <dbReference type="ChEBI" id="CHEBI:29103"/>
    </ligand>
</feature>
<feature type="binding site" evidence="9">
    <location>
        <position position="290"/>
    </location>
    <ligand>
        <name>K(+)</name>
        <dbReference type="ChEBI" id="CHEBI:29103"/>
    </ligand>
</feature>
<dbReference type="UniPathway" id="UPA00916">
    <property type="reaction ID" value="UER00889"/>
</dbReference>
<dbReference type="GO" id="GO:0005829">
    <property type="term" value="C:cytosol"/>
    <property type="evidence" value="ECO:0007669"/>
    <property type="project" value="TreeGrafter"/>
</dbReference>
<feature type="binding site" evidence="9">
    <location>
        <position position="189"/>
    </location>
    <ligand>
        <name>ATP</name>
        <dbReference type="ChEBI" id="CHEBI:30616"/>
    </ligand>
</feature>
<dbReference type="PRINTS" id="PR00990">
    <property type="entry name" value="RIBOKINASE"/>
</dbReference>
<dbReference type="GO" id="GO:0046872">
    <property type="term" value="F:metal ion binding"/>
    <property type="evidence" value="ECO:0007669"/>
    <property type="project" value="UniProtKB-KW"/>
</dbReference>
<dbReference type="GO" id="GO:0005524">
    <property type="term" value="F:ATP binding"/>
    <property type="evidence" value="ECO:0007669"/>
    <property type="project" value="UniProtKB-UniRule"/>
</dbReference>
<evidence type="ECO:0000256" key="1">
    <source>
        <dbReference type="ARBA" id="ARBA00022679"/>
    </source>
</evidence>
<keyword evidence="5 9" id="KW-0067">ATP-binding</keyword>
<dbReference type="EC" id="2.7.1.15" evidence="9"/>